<dbReference type="PRINTS" id="PR00164">
    <property type="entry name" value="ABC2TRNSPORT"/>
</dbReference>
<keyword evidence="7 8" id="KW-0472">Membrane</keyword>
<dbReference type="PROSITE" id="PS51012">
    <property type="entry name" value="ABC_TM2"/>
    <property type="match status" value="1"/>
</dbReference>
<dbReference type="Pfam" id="PF12698">
    <property type="entry name" value="ABC2_membrane_3"/>
    <property type="match status" value="1"/>
</dbReference>
<name>A0A842YLW6_METTF</name>
<evidence type="ECO:0000256" key="6">
    <source>
        <dbReference type="ARBA" id="ARBA00022989"/>
    </source>
</evidence>
<dbReference type="AlphaFoldDB" id="A0A842YLW6"/>
<protein>
    <submittedName>
        <fullName evidence="10">ABC transporter permease</fullName>
    </submittedName>
</protein>
<organism evidence="10 11">
    <name type="scientific">Methanothermobacter thermautotrophicus</name>
    <name type="common">Methanobacterium thermoformicicum</name>
    <dbReference type="NCBI Taxonomy" id="145262"/>
    <lineage>
        <taxon>Archaea</taxon>
        <taxon>Methanobacteriati</taxon>
        <taxon>Methanobacteriota</taxon>
        <taxon>Methanomada group</taxon>
        <taxon>Methanobacteria</taxon>
        <taxon>Methanobacteriales</taxon>
        <taxon>Methanobacteriaceae</taxon>
        <taxon>Methanothermobacter</taxon>
    </lineage>
</organism>
<evidence type="ECO:0000256" key="1">
    <source>
        <dbReference type="ARBA" id="ARBA00004651"/>
    </source>
</evidence>
<sequence>MEMKKVMWMLKKDLIVLWRHKPRLISIILFPILMITLFGYGMGGTLENIPVVIVEQSSGPVTDQTVDAMRNMSLYDIKDILKDPEIAREMVDTGEVKAAIILPPNYDNLTSSEPTVVMYLDSSDQLASQALVPATEALFSKLSGQLAVERMQGASMKPQNSTPASGFQGMVSTINFQIDRIYGDIKYMDFLVPAILAMTIMFSCMFGMGQSIAGERERGELARLFMTPTSVSTVVGGKIISKLVIESGRALLLLFIAILLFGIKINGSMLLTIMLLILTALCFVGFGIMISARVGTQEDYMQMVMPFAMPMMFVSGVFYPIETMPWIFQKIAYIVPLTYANNALRAVMLKGAGVGDIMVNLLVLGGFTLLFFAMGVTRFNRDI</sequence>
<accession>A0A842YLW6</accession>
<dbReference type="Gene3D" id="3.40.1710.10">
    <property type="entry name" value="abc type-2 transporter like domain"/>
    <property type="match status" value="1"/>
</dbReference>
<dbReference type="InterPro" id="IPR051449">
    <property type="entry name" value="ABC-2_transporter_component"/>
</dbReference>
<dbReference type="RefSeq" id="WP_192961717.1">
    <property type="nucleotide sequence ID" value="NZ_QKOF01000005.1"/>
</dbReference>
<evidence type="ECO:0000313" key="11">
    <source>
        <dbReference type="Proteomes" id="UP000646659"/>
    </source>
</evidence>
<evidence type="ECO:0000256" key="2">
    <source>
        <dbReference type="ARBA" id="ARBA00007783"/>
    </source>
</evidence>
<dbReference type="OrthoDB" id="147058at2157"/>
<dbReference type="InterPro" id="IPR000412">
    <property type="entry name" value="ABC_2_transport"/>
</dbReference>
<dbReference type="GO" id="GO:0140359">
    <property type="term" value="F:ABC-type transporter activity"/>
    <property type="evidence" value="ECO:0007669"/>
    <property type="project" value="InterPro"/>
</dbReference>
<evidence type="ECO:0000313" key="10">
    <source>
        <dbReference type="EMBL" id="MBE2899947.1"/>
    </source>
</evidence>
<feature type="transmembrane region" description="Helical" evidence="8">
    <location>
        <begin position="247"/>
        <end position="263"/>
    </location>
</feature>
<comment type="caution">
    <text evidence="10">The sequence shown here is derived from an EMBL/GenBank/DDBJ whole genome shotgun (WGS) entry which is preliminary data.</text>
</comment>
<feature type="transmembrane region" description="Helical" evidence="8">
    <location>
        <begin position="270"/>
        <end position="294"/>
    </location>
</feature>
<evidence type="ECO:0000256" key="8">
    <source>
        <dbReference type="SAM" id="Phobius"/>
    </source>
</evidence>
<feature type="domain" description="ABC transmembrane type-2" evidence="9">
    <location>
        <begin position="154"/>
        <end position="382"/>
    </location>
</feature>
<evidence type="ECO:0000259" key="9">
    <source>
        <dbReference type="PROSITE" id="PS51012"/>
    </source>
</evidence>
<dbReference type="InterPro" id="IPR013525">
    <property type="entry name" value="ABC2_TM"/>
</dbReference>
<dbReference type="Proteomes" id="UP000646659">
    <property type="component" value="Unassembled WGS sequence"/>
</dbReference>
<evidence type="ECO:0000256" key="3">
    <source>
        <dbReference type="ARBA" id="ARBA00022448"/>
    </source>
</evidence>
<dbReference type="GO" id="GO:0043190">
    <property type="term" value="C:ATP-binding cassette (ABC) transporter complex"/>
    <property type="evidence" value="ECO:0007669"/>
    <property type="project" value="InterPro"/>
</dbReference>
<comment type="subcellular location">
    <subcellularLocation>
        <location evidence="1">Cell membrane</location>
        <topology evidence="1">Multi-pass membrane protein</topology>
    </subcellularLocation>
</comment>
<reference evidence="10" key="1">
    <citation type="submission" date="2018-06" db="EMBL/GenBank/DDBJ databases">
        <title>Draft genome sequence of Methanothermobacter thermautotrophicus Strain WHS, a thermophilic, hydrogenotrophic methanogen isolated from Washburn Hot Springs in Yellowstone National Park, USA.</title>
        <authorList>
            <person name="Mckay L.J."/>
            <person name="Klingelsmith K."/>
            <person name="Inskeep W.P."/>
            <person name="Fields M.W."/>
        </authorList>
    </citation>
    <scope>NUCLEOTIDE SEQUENCE</scope>
    <source>
        <strain evidence="10">WHS</strain>
    </source>
</reference>
<dbReference type="EMBL" id="QKOF01000005">
    <property type="protein sequence ID" value="MBE2899947.1"/>
    <property type="molecule type" value="Genomic_DNA"/>
</dbReference>
<evidence type="ECO:0000256" key="7">
    <source>
        <dbReference type="ARBA" id="ARBA00023136"/>
    </source>
</evidence>
<gene>
    <name evidence="10" type="ORF">DNK57_03820</name>
</gene>
<dbReference type="InterPro" id="IPR047817">
    <property type="entry name" value="ABC2_TM_bact-type"/>
</dbReference>
<keyword evidence="5 8" id="KW-0812">Transmembrane</keyword>
<keyword evidence="6 8" id="KW-1133">Transmembrane helix</keyword>
<evidence type="ECO:0000256" key="5">
    <source>
        <dbReference type="ARBA" id="ARBA00022692"/>
    </source>
</evidence>
<evidence type="ECO:0000256" key="4">
    <source>
        <dbReference type="ARBA" id="ARBA00022475"/>
    </source>
</evidence>
<keyword evidence="3" id="KW-0813">Transport</keyword>
<feature type="transmembrane region" description="Helical" evidence="8">
    <location>
        <begin position="357"/>
        <end position="377"/>
    </location>
</feature>
<comment type="similarity">
    <text evidence="2">Belongs to the ABC-2 integral membrane protein family.</text>
</comment>
<keyword evidence="4" id="KW-1003">Cell membrane</keyword>
<feature type="transmembrane region" description="Helical" evidence="8">
    <location>
        <begin position="190"/>
        <end position="209"/>
    </location>
</feature>
<proteinExistence type="inferred from homology"/>
<dbReference type="PANTHER" id="PTHR30294:SF29">
    <property type="entry name" value="MULTIDRUG ABC TRANSPORTER PERMEASE YBHS-RELATED"/>
    <property type="match status" value="1"/>
</dbReference>
<dbReference type="PANTHER" id="PTHR30294">
    <property type="entry name" value="MEMBRANE COMPONENT OF ABC TRANSPORTER YHHJ-RELATED"/>
    <property type="match status" value="1"/>
</dbReference>